<gene>
    <name evidence="3" type="ORF">GCM10007977_057230</name>
</gene>
<evidence type="ECO:0000313" key="3">
    <source>
        <dbReference type="EMBL" id="GGM48200.1"/>
    </source>
</evidence>
<protein>
    <recommendedName>
        <fullName evidence="2">DUF2231 domain-containing protein</fullName>
    </recommendedName>
</protein>
<organism evidence="3 4">
    <name type="scientific">Dactylosporangium sucinum</name>
    <dbReference type="NCBI Taxonomy" id="1424081"/>
    <lineage>
        <taxon>Bacteria</taxon>
        <taxon>Bacillati</taxon>
        <taxon>Actinomycetota</taxon>
        <taxon>Actinomycetes</taxon>
        <taxon>Micromonosporales</taxon>
        <taxon>Micromonosporaceae</taxon>
        <taxon>Dactylosporangium</taxon>
    </lineage>
</organism>
<feature type="domain" description="DUF2231" evidence="2">
    <location>
        <begin position="7"/>
        <end position="145"/>
    </location>
</feature>
<sequence>MPDTVNGLPLHPLVVHAVVVLLPLATVGVIAIAVRPAWRARFGPVVIGLAALAAAAIPIATSTGDQLAGRVGVPHDHEELGDSLILFALPLLAAAVAVVWTNRTSSRAVLRRTVAALAVVVALANLVQVVRVGESGARAVWGTSTATGRR</sequence>
<accession>A0A917WZ32</accession>
<feature type="transmembrane region" description="Helical" evidence="1">
    <location>
        <begin position="13"/>
        <end position="34"/>
    </location>
</feature>
<dbReference type="AlphaFoldDB" id="A0A917WZ32"/>
<dbReference type="RefSeq" id="WP_190253051.1">
    <property type="nucleotide sequence ID" value="NZ_BMPI01000030.1"/>
</dbReference>
<dbReference type="Pfam" id="PF09990">
    <property type="entry name" value="DUF2231"/>
    <property type="match status" value="1"/>
</dbReference>
<keyword evidence="4" id="KW-1185">Reference proteome</keyword>
<evidence type="ECO:0000256" key="1">
    <source>
        <dbReference type="SAM" id="Phobius"/>
    </source>
</evidence>
<dbReference type="InterPro" id="IPR019251">
    <property type="entry name" value="DUF2231_TM"/>
</dbReference>
<dbReference type="EMBL" id="BMPI01000030">
    <property type="protein sequence ID" value="GGM48200.1"/>
    <property type="molecule type" value="Genomic_DNA"/>
</dbReference>
<name>A0A917WZ32_9ACTN</name>
<proteinExistence type="predicted"/>
<reference evidence="3" key="1">
    <citation type="journal article" date="2014" name="Int. J. Syst. Evol. Microbiol.">
        <title>Complete genome sequence of Corynebacterium casei LMG S-19264T (=DSM 44701T), isolated from a smear-ripened cheese.</title>
        <authorList>
            <consortium name="US DOE Joint Genome Institute (JGI-PGF)"/>
            <person name="Walter F."/>
            <person name="Albersmeier A."/>
            <person name="Kalinowski J."/>
            <person name="Ruckert C."/>
        </authorList>
    </citation>
    <scope>NUCLEOTIDE SEQUENCE</scope>
    <source>
        <strain evidence="3">JCM 19831</strain>
    </source>
</reference>
<comment type="caution">
    <text evidence="3">The sequence shown here is derived from an EMBL/GenBank/DDBJ whole genome shotgun (WGS) entry which is preliminary data.</text>
</comment>
<dbReference type="Proteomes" id="UP000642070">
    <property type="component" value="Unassembled WGS sequence"/>
</dbReference>
<feature type="transmembrane region" description="Helical" evidence="1">
    <location>
        <begin position="46"/>
        <end position="64"/>
    </location>
</feature>
<keyword evidence="1" id="KW-0812">Transmembrane</keyword>
<feature type="transmembrane region" description="Helical" evidence="1">
    <location>
        <begin position="114"/>
        <end position="133"/>
    </location>
</feature>
<feature type="transmembrane region" description="Helical" evidence="1">
    <location>
        <begin position="84"/>
        <end position="102"/>
    </location>
</feature>
<keyword evidence="1" id="KW-1133">Transmembrane helix</keyword>
<reference evidence="3" key="2">
    <citation type="submission" date="2020-09" db="EMBL/GenBank/DDBJ databases">
        <authorList>
            <person name="Sun Q."/>
            <person name="Ohkuma M."/>
        </authorList>
    </citation>
    <scope>NUCLEOTIDE SEQUENCE</scope>
    <source>
        <strain evidence="3">JCM 19831</strain>
    </source>
</reference>
<keyword evidence="1" id="KW-0472">Membrane</keyword>
<evidence type="ECO:0000313" key="4">
    <source>
        <dbReference type="Proteomes" id="UP000642070"/>
    </source>
</evidence>
<evidence type="ECO:0000259" key="2">
    <source>
        <dbReference type="Pfam" id="PF09990"/>
    </source>
</evidence>